<evidence type="ECO:0000313" key="3">
    <source>
        <dbReference type="Proteomes" id="UP001218788"/>
    </source>
</evidence>
<dbReference type="Proteomes" id="UP001218788">
    <property type="component" value="Unassembled WGS sequence"/>
</dbReference>
<organism evidence="2 3">
    <name type="scientific">Alteromonas gilva</name>
    <dbReference type="NCBI Taxonomy" id="2987522"/>
    <lineage>
        <taxon>Bacteria</taxon>
        <taxon>Pseudomonadati</taxon>
        <taxon>Pseudomonadota</taxon>
        <taxon>Gammaproteobacteria</taxon>
        <taxon>Alteromonadales</taxon>
        <taxon>Alteromonadaceae</taxon>
        <taxon>Alteromonas/Salinimonas group</taxon>
        <taxon>Alteromonas</taxon>
    </lineage>
</organism>
<dbReference type="Pfam" id="PF16786">
    <property type="entry name" value="RecA_dep_nuc"/>
    <property type="match status" value="1"/>
</dbReference>
<protein>
    <submittedName>
        <fullName evidence="2">Ref family recombination enhancement nuclease</fullName>
    </submittedName>
</protein>
<dbReference type="RefSeq" id="WP_273642704.1">
    <property type="nucleotide sequence ID" value="NZ_JAQQXP010000004.1"/>
</dbReference>
<feature type="compositionally biased region" description="Basic and acidic residues" evidence="1">
    <location>
        <begin position="40"/>
        <end position="52"/>
    </location>
</feature>
<dbReference type="InterPro" id="IPR031875">
    <property type="entry name" value="RecA_dep_nuc"/>
</dbReference>
<reference evidence="2 3" key="1">
    <citation type="submission" date="2022-10" db="EMBL/GenBank/DDBJ databases">
        <title>Alteromonas sp. chi3 Genome sequencing.</title>
        <authorList>
            <person name="Park S."/>
        </authorList>
    </citation>
    <scope>NUCLEOTIDE SEQUENCE [LARGE SCALE GENOMIC DNA]</scope>
    <source>
        <strain evidence="3">chi3</strain>
    </source>
</reference>
<sequence length="198" mass="22131">MIPVSIEKRKQYQERARLKQLAKINSPEYQAKQRAKAEAAFKRKLEKAKAKSQESYPVKPSLPASKPHKHRKKLKSKGMVGISRNKSEIELHDKMAKLGCICCINQGLISPFSGGPVSIHHFDGRTKEGCHKKVLPLCAWHHDTPIPTDHPYIAQHPNVFPIHAKGSVGGKVPWEKVNGKQDDLLLEVLGYLGIATLN</sequence>
<evidence type="ECO:0000313" key="2">
    <source>
        <dbReference type="EMBL" id="MDC8832826.1"/>
    </source>
</evidence>
<dbReference type="EMBL" id="JAQQXP010000004">
    <property type="protein sequence ID" value="MDC8832826.1"/>
    <property type="molecule type" value="Genomic_DNA"/>
</dbReference>
<keyword evidence="3" id="KW-1185">Reference proteome</keyword>
<comment type="caution">
    <text evidence="2">The sequence shown here is derived from an EMBL/GenBank/DDBJ whole genome shotgun (WGS) entry which is preliminary data.</text>
</comment>
<gene>
    <name evidence="2" type="ORF">OIK42_18900</name>
</gene>
<dbReference type="Gene3D" id="3.30.40.190">
    <property type="match status" value="1"/>
</dbReference>
<name>A0ABT5L8D9_9ALTE</name>
<proteinExistence type="predicted"/>
<accession>A0ABT5L8D9</accession>
<feature type="region of interest" description="Disordered" evidence="1">
    <location>
        <begin position="40"/>
        <end position="77"/>
    </location>
</feature>
<feature type="compositionally biased region" description="Basic residues" evidence="1">
    <location>
        <begin position="66"/>
        <end position="76"/>
    </location>
</feature>
<evidence type="ECO:0000256" key="1">
    <source>
        <dbReference type="SAM" id="MobiDB-lite"/>
    </source>
</evidence>